<proteinExistence type="inferred from homology"/>
<dbReference type="Proteomes" id="UP000799437">
    <property type="component" value="Unassembled WGS sequence"/>
</dbReference>
<dbReference type="AlphaFoldDB" id="A0A6A6WL60"/>
<dbReference type="SUPFAM" id="SSF51735">
    <property type="entry name" value="NAD(P)-binding Rossmann-fold domains"/>
    <property type="match status" value="1"/>
</dbReference>
<dbReference type="InterPro" id="IPR008030">
    <property type="entry name" value="NmrA-like"/>
</dbReference>
<name>A0A6A6WL60_9PEZI</name>
<keyword evidence="2" id="KW-0521">NADP</keyword>
<reference evidence="4" key="1">
    <citation type="journal article" date="2020" name="Stud. Mycol.">
        <title>101 Dothideomycetes genomes: a test case for predicting lifestyles and emergence of pathogens.</title>
        <authorList>
            <person name="Haridas S."/>
            <person name="Albert R."/>
            <person name="Binder M."/>
            <person name="Bloem J."/>
            <person name="Labutti K."/>
            <person name="Salamov A."/>
            <person name="Andreopoulos B."/>
            <person name="Baker S."/>
            <person name="Barry K."/>
            <person name="Bills G."/>
            <person name="Bluhm B."/>
            <person name="Cannon C."/>
            <person name="Castanera R."/>
            <person name="Culley D."/>
            <person name="Daum C."/>
            <person name="Ezra D."/>
            <person name="Gonzalez J."/>
            <person name="Henrissat B."/>
            <person name="Kuo A."/>
            <person name="Liang C."/>
            <person name="Lipzen A."/>
            <person name="Lutzoni F."/>
            <person name="Magnuson J."/>
            <person name="Mondo S."/>
            <person name="Nolan M."/>
            <person name="Ohm R."/>
            <person name="Pangilinan J."/>
            <person name="Park H.-J."/>
            <person name="Ramirez L."/>
            <person name="Alfaro M."/>
            <person name="Sun H."/>
            <person name="Tritt A."/>
            <person name="Yoshinaga Y."/>
            <person name="Zwiers L.-H."/>
            <person name="Turgeon B."/>
            <person name="Goodwin S."/>
            <person name="Spatafora J."/>
            <person name="Crous P."/>
            <person name="Grigoriev I."/>
        </authorList>
    </citation>
    <scope>NUCLEOTIDE SEQUENCE</scope>
    <source>
        <strain evidence="4">CBS 121739</strain>
    </source>
</reference>
<dbReference type="EMBL" id="ML996565">
    <property type="protein sequence ID" value="KAF2762935.1"/>
    <property type="molecule type" value="Genomic_DNA"/>
</dbReference>
<dbReference type="PANTHER" id="PTHR42748">
    <property type="entry name" value="NITROGEN METABOLITE REPRESSION PROTEIN NMRA FAMILY MEMBER"/>
    <property type="match status" value="1"/>
</dbReference>
<dbReference type="GeneID" id="54484116"/>
<dbReference type="InterPro" id="IPR051164">
    <property type="entry name" value="NmrA-like_oxidored"/>
</dbReference>
<dbReference type="RefSeq" id="XP_033605386.1">
    <property type="nucleotide sequence ID" value="XM_033743062.1"/>
</dbReference>
<evidence type="ECO:0000313" key="4">
    <source>
        <dbReference type="EMBL" id="KAF2762935.1"/>
    </source>
</evidence>
<dbReference type="GO" id="GO:0005634">
    <property type="term" value="C:nucleus"/>
    <property type="evidence" value="ECO:0007669"/>
    <property type="project" value="TreeGrafter"/>
</dbReference>
<dbReference type="Gene3D" id="3.40.50.720">
    <property type="entry name" value="NAD(P)-binding Rossmann-like Domain"/>
    <property type="match status" value="1"/>
</dbReference>
<feature type="domain" description="NmrA-like" evidence="3">
    <location>
        <begin position="1"/>
        <end position="264"/>
    </location>
</feature>
<dbReference type="Pfam" id="PF05368">
    <property type="entry name" value="NmrA"/>
    <property type="match status" value="1"/>
</dbReference>
<dbReference type="OrthoDB" id="9997102at2759"/>
<evidence type="ECO:0000256" key="1">
    <source>
        <dbReference type="ARBA" id="ARBA00006328"/>
    </source>
</evidence>
<evidence type="ECO:0000313" key="5">
    <source>
        <dbReference type="Proteomes" id="UP000799437"/>
    </source>
</evidence>
<keyword evidence="5" id="KW-1185">Reference proteome</keyword>
<accession>A0A6A6WL60</accession>
<dbReference type="InterPro" id="IPR036291">
    <property type="entry name" value="NAD(P)-bd_dom_sf"/>
</dbReference>
<protein>
    <submittedName>
        <fullName evidence="4">NmrA-like family protein</fullName>
    </submittedName>
</protein>
<comment type="similarity">
    <text evidence="1">Belongs to the NmrA-type oxidoreductase family.</text>
</comment>
<gene>
    <name evidence="4" type="ORF">EJ05DRAFT_471901</name>
</gene>
<sequence length="321" mass="35262">MSKAILVTGATGKQGGAAVNALVASNADIEILAVTRNPNSPGAQKLAQTSPKIKLVQGDLTDPARTFANAKIATSTPIWGVFSVSTNTASNSKNSSTFQIQSTRDVNRKLDPEELQGINLIDTAIKENVKFFVFTSVDRHGDKSTNNPTSVPHFISKHNIEQHLFQHASQAGIGYTVLRPTAFMDNALGGFGKMFGTLWNTRPKNMKLQLIAASDIGYFAAQAFLNPESEIYKNKCISLAGDELTFEEAKAKFREVANMEFPTTFSLIGYGLLMAVADLRLMFKWFETEGYAADIEGLRKIHPRLKNFTTWLNEESGYVKK</sequence>
<evidence type="ECO:0000256" key="2">
    <source>
        <dbReference type="ARBA" id="ARBA00022857"/>
    </source>
</evidence>
<dbReference type="Gene3D" id="3.90.25.10">
    <property type="entry name" value="UDP-galactose 4-epimerase, domain 1"/>
    <property type="match status" value="1"/>
</dbReference>
<dbReference type="PANTHER" id="PTHR42748:SF7">
    <property type="entry name" value="NMRA LIKE REDOX SENSOR 1-RELATED"/>
    <property type="match status" value="1"/>
</dbReference>
<evidence type="ECO:0000259" key="3">
    <source>
        <dbReference type="Pfam" id="PF05368"/>
    </source>
</evidence>
<organism evidence="4 5">
    <name type="scientific">Pseudovirgaria hyperparasitica</name>
    <dbReference type="NCBI Taxonomy" id="470096"/>
    <lineage>
        <taxon>Eukaryota</taxon>
        <taxon>Fungi</taxon>
        <taxon>Dikarya</taxon>
        <taxon>Ascomycota</taxon>
        <taxon>Pezizomycotina</taxon>
        <taxon>Dothideomycetes</taxon>
        <taxon>Dothideomycetes incertae sedis</taxon>
        <taxon>Acrospermales</taxon>
        <taxon>Acrospermaceae</taxon>
        <taxon>Pseudovirgaria</taxon>
    </lineage>
</organism>